<dbReference type="InterPro" id="IPR011491">
    <property type="entry name" value="FlgE_D2"/>
</dbReference>
<evidence type="ECO:0000256" key="4">
    <source>
        <dbReference type="ARBA" id="ARBA00023143"/>
    </source>
</evidence>
<dbReference type="NCBIfam" id="TIGR03506">
    <property type="entry name" value="FlgEFG_subfam"/>
    <property type="match status" value="1"/>
</dbReference>
<dbReference type="Pfam" id="PF07559">
    <property type="entry name" value="FlgE_D2"/>
    <property type="match status" value="1"/>
</dbReference>
<feature type="domain" description="Flagellar basal-body/hook protein C-terminal" evidence="7">
    <location>
        <begin position="469"/>
        <end position="514"/>
    </location>
</feature>
<comment type="caution">
    <text evidence="10">The sequence shown here is derived from an EMBL/GenBank/DDBJ whole genome shotgun (WGS) entry which is preliminary data.</text>
</comment>
<reference evidence="10 11" key="1">
    <citation type="submission" date="2017-08" db="EMBL/GenBank/DDBJ databases">
        <title>Halomonas binhaiensis sp. nov., isolated from saline alkaline soil.</title>
        <authorList>
            <person name="Wang D."/>
            <person name="Zhang G."/>
        </authorList>
    </citation>
    <scope>NUCLEOTIDE SEQUENCE [LARGE SCALE GENOMIC DNA]</scope>
    <source>
        <strain evidence="10 11">WN018</strain>
    </source>
</reference>
<dbReference type="InterPro" id="IPR001444">
    <property type="entry name" value="Flag_bb_rod_N"/>
</dbReference>
<keyword evidence="10" id="KW-0282">Flagellum</keyword>
<proteinExistence type="inferred from homology"/>
<sequence length="514" mass="54414">MSFTTAVSGINAQAERLNVAGNNIANSQTVGYKSSSVRFADVFAASQGIGVRVSDSRQDFTQGSIENTGRNLDFAVAGDGFYRLERPSGEVGYSRNGEFSLTSDGFIVNAQGDRLTGYGLDQNVDQEAVRAGTALPFPFTDILVGGAPQALQVPADDLPARQTSEVNGIYNLDSRAQPGEELVTNQFRIQAGEEQADLSLNYHFSNNYTTYDSLGNPRQVTTYYEKVADNTWLATIAVDGQLQSASGGAFDPESDTPQAFLLNFNQNGQLLTKADVVAVDGFETEPNSAFDALANSAVVGVTEVSGSFNYTQDGDGSYIRNSSFYAEGDAGRITADLDRIENFISNGSNVQSGSAINITIPGVQGANNPFTFAFNFAGSSQFANTSQQNELNQDGYTSGALAGITVTEDGTIVRNFTNDQSRPAGQIALASFRNNEGLEPLGNNLWAATNSSGLANLGVPGSGRFGAIQAGAVEASNVDLASELVDTIVAQRSYQANSNTISTQDELLQTIINL</sequence>
<dbReference type="Gene3D" id="2.60.98.20">
    <property type="entry name" value="Flagellar hook protein FlgE"/>
    <property type="match status" value="1"/>
</dbReference>
<keyword evidence="10" id="KW-0969">Cilium</keyword>
<feature type="domain" description="Flagellar hook protein FlgE/F/G-like D1" evidence="9">
    <location>
        <begin position="75"/>
        <end position="121"/>
    </location>
</feature>
<dbReference type="InterPro" id="IPR037925">
    <property type="entry name" value="FlgE/F/G-like"/>
</dbReference>
<evidence type="ECO:0000256" key="5">
    <source>
        <dbReference type="RuleBase" id="RU362116"/>
    </source>
</evidence>
<evidence type="ECO:0000256" key="2">
    <source>
        <dbReference type="ARBA" id="ARBA00009677"/>
    </source>
</evidence>
<evidence type="ECO:0000259" key="6">
    <source>
        <dbReference type="Pfam" id="PF00460"/>
    </source>
</evidence>
<feature type="domain" description="Flagellar hook protein FlgE D2" evidence="8">
    <location>
        <begin position="199"/>
        <end position="396"/>
    </location>
</feature>
<dbReference type="RefSeq" id="WP_095604324.1">
    <property type="nucleotide sequence ID" value="NZ_NSKA01000006.1"/>
</dbReference>
<gene>
    <name evidence="10" type="ORF">CK497_15120</name>
</gene>
<feature type="domain" description="Flagellar basal body rod protein N-terminal" evidence="6">
    <location>
        <begin position="5"/>
        <end position="33"/>
    </location>
</feature>
<dbReference type="PANTHER" id="PTHR30435">
    <property type="entry name" value="FLAGELLAR PROTEIN"/>
    <property type="match status" value="1"/>
</dbReference>
<dbReference type="InterPro" id="IPR020013">
    <property type="entry name" value="Flagellar_FlgE/F/G"/>
</dbReference>
<dbReference type="Pfam" id="PF06429">
    <property type="entry name" value="Flg_bbr_C"/>
    <property type="match status" value="1"/>
</dbReference>
<dbReference type="InterPro" id="IPR037058">
    <property type="entry name" value="Falgellar_hook_FlgE_sf"/>
</dbReference>
<evidence type="ECO:0000259" key="9">
    <source>
        <dbReference type="Pfam" id="PF22692"/>
    </source>
</evidence>
<dbReference type="PANTHER" id="PTHR30435:SF1">
    <property type="entry name" value="FLAGELLAR HOOK PROTEIN FLGE"/>
    <property type="match status" value="1"/>
</dbReference>
<dbReference type="Proteomes" id="UP000218675">
    <property type="component" value="Unassembled WGS sequence"/>
</dbReference>
<dbReference type="InterPro" id="IPR010930">
    <property type="entry name" value="Flg_bb/hook_C_dom"/>
</dbReference>
<organism evidence="10 11">
    <name type="scientific">Vreelandella alkaliphila</name>
    <dbReference type="NCBI Taxonomy" id="272774"/>
    <lineage>
        <taxon>Bacteria</taxon>
        <taxon>Pseudomonadati</taxon>
        <taxon>Pseudomonadota</taxon>
        <taxon>Gammaproteobacteria</taxon>
        <taxon>Oceanospirillales</taxon>
        <taxon>Halomonadaceae</taxon>
        <taxon>Vreelandella</taxon>
    </lineage>
</organism>
<evidence type="ECO:0000256" key="3">
    <source>
        <dbReference type="ARBA" id="ARBA00019015"/>
    </source>
</evidence>
<dbReference type="EMBL" id="NSKA01000006">
    <property type="protein sequence ID" value="PAU70691.1"/>
    <property type="molecule type" value="Genomic_DNA"/>
</dbReference>
<evidence type="ECO:0000259" key="7">
    <source>
        <dbReference type="Pfam" id="PF06429"/>
    </source>
</evidence>
<evidence type="ECO:0000259" key="8">
    <source>
        <dbReference type="Pfam" id="PF07559"/>
    </source>
</evidence>
<evidence type="ECO:0000313" key="10">
    <source>
        <dbReference type="EMBL" id="PAU70691.1"/>
    </source>
</evidence>
<accession>A0ABX4HE49</accession>
<evidence type="ECO:0000256" key="1">
    <source>
        <dbReference type="ARBA" id="ARBA00004117"/>
    </source>
</evidence>
<keyword evidence="11" id="KW-1185">Reference proteome</keyword>
<keyword evidence="4 5" id="KW-0975">Bacterial flagellum</keyword>
<name>A0ABX4HE49_9GAMM</name>
<keyword evidence="10" id="KW-0966">Cell projection</keyword>
<protein>
    <recommendedName>
        <fullName evidence="3 5">Flagellar hook protein FlgE</fullName>
    </recommendedName>
</protein>
<dbReference type="InterPro" id="IPR053967">
    <property type="entry name" value="LlgE_F_G-like_D1"/>
</dbReference>
<evidence type="ECO:0000313" key="11">
    <source>
        <dbReference type="Proteomes" id="UP000218675"/>
    </source>
</evidence>
<comment type="function">
    <text evidence="5">A flexible structure which links the flagellar filament to the drive apparatus in the basal body.</text>
</comment>
<dbReference type="Pfam" id="PF00460">
    <property type="entry name" value="Flg_bb_rod"/>
    <property type="match status" value="1"/>
</dbReference>
<dbReference type="Pfam" id="PF22692">
    <property type="entry name" value="LlgE_F_G_D1"/>
    <property type="match status" value="1"/>
</dbReference>
<dbReference type="SUPFAM" id="SSF117143">
    <property type="entry name" value="Flagellar hook protein flgE"/>
    <property type="match status" value="1"/>
</dbReference>
<comment type="subcellular location">
    <subcellularLocation>
        <location evidence="1 5">Bacterial flagellum basal body</location>
    </subcellularLocation>
</comment>
<comment type="similarity">
    <text evidence="2 5">Belongs to the flagella basal body rod proteins family.</text>
</comment>